<protein>
    <submittedName>
        <fullName evidence="3">Sialate O-acetylesterase</fullName>
    </submittedName>
</protein>
<evidence type="ECO:0000259" key="2">
    <source>
        <dbReference type="Pfam" id="PF03629"/>
    </source>
</evidence>
<dbReference type="PANTHER" id="PTHR22901:SF0">
    <property type="entry name" value="SIALATE O-ACETYLESTERASE"/>
    <property type="match status" value="1"/>
</dbReference>
<dbReference type="InterPro" id="IPR039329">
    <property type="entry name" value="SIAE"/>
</dbReference>
<evidence type="ECO:0000313" key="3">
    <source>
        <dbReference type="EMBL" id="MFH6985705.1"/>
    </source>
</evidence>
<organism evidence="3 4">
    <name type="scientific">Marinoscillum luteum</name>
    <dbReference type="NCBI Taxonomy" id="861051"/>
    <lineage>
        <taxon>Bacteria</taxon>
        <taxon>Pseudomonadati</taxon>
        <taxon>Bacteroidota</taxon>
        <taxon>Cytophagia</taxon>
        <taxon>Cytophagales</taxon>
        <taxon>Reichenbachiellaceae</taxon>
        <taxon>Marinoscillum</taxon>
    </lineage>
</organism>
<keyword evidence="4" id="KW-1185">Reference proteome</keyword>
<dbReference type="SUPFAM" id="SSF52266">
    <property type="entry name" value="SGNH hydrolase"/>
    <property type="match status" value="1"/>
</dbReference>
<dbReference type="InterPro" id="IPR008979">
    <property type="entry name" value="Galactose-bd-like_sf"/>
</dbReference>
<name>A0ABW7NDL6_9BACT</name>
<dbReference type="InterPro" id="IPR036514">
    <property type="entry name" value="SGNH_hydro_sf"/>
</dbReference>
<feature type="domain" description="Sialate O-acetylesterase" evidence="2">
    <location>
        <begin position="399"/>
        <end position="509"/>
    </location>
</feature>
<dbReference type="Proteomes" id="UP001610063">
    <property type="component" value="Unassembled WGS sequence"/>
</dbReference>
<keyword evidence="1" id="KW-0378">Hydrolase</keyword>
<sequence>MIRLFRPLTIVIFMLVMPSWAEAQLVLPQVFGDHMVLQRDQNVRFWGWAAPNEQVSVEVDGFAVTTKTSPEGKWEVLYPSHVAGGPYTVAVKASTRIELTDVWFGDVWVAGGQSNMEWKLGGKINNWEAEIADSDYPQIRFFDVPRELALSPQDNISGGEWRVAGPKTAADISAVGWFFAKSNHLEKGVPVGLIQSNWGGTPAEAWTSAERLLEVPGYEKTAAEMLDATIDWEALKKANDDREKLKWELIGDETSFMSLGAHLVEYDDSAWKTVSLPNKEPIMDFVWVRKHVNLKSAKGVRLYMGEITQLCSVFMNGQLVSKESWQDSTGIVEISPDIARKGDNVIAIRASNSWDNRVWIGRSGEMWLEASGKKQSLEGDWKYSNTLEPAMPKVERFNWKPGVLYNGMIQPIAGYGIRGAIWYQGESNADKPHLYNELFEAMIEDWRIRWRQGNFPFLFVQLANFMERKDLPQESQWAELREAQTQALQLPNTGMATIIDIGEANDIHPRNKQDVGRRLWAAARKVVFNEEVVFSGPSFSSQEIQGDRIILSFDQVGSGLMTTSGDPVGFAIAGADKQFVWAEAKIEGDQVVVWNDQIANPEYVRYAWADNPACNLYNKEGLPAVPFRTDQ</sequence>
<dbReference type="Pfam" id="PF03629">
    <property type="entry name" value="SASA"/>
    <property type="match status" value="1"/>
</dbReference>
<comment type="caution">
    <text evidence="3">The sequence shown here is derived from an EMBL/GenBank/DDBJ whole genome shotgun (WGS) entry which is preliminary data.</text>
</comment>
<gene>
    <name evidence="3" type="ORF">ACHKAR_19790</name>
</gene>
<reference evidence="3 4" key="1">
    <citation type="journal article" date="2013" name="Int. J. Syst. Evol. Microbiol.">
        <title>Marinoscillum luteum sp. nov., isolated from marine sediment.</title>
        <authorList>
            <person name="Cha I.T."/>
            <person name="Park S.J."/>
            <person name="Kim S.J."/>
            <person name="Kim J.G."/>
            <person name="Jung M.Y."/>
            <person name="Shin K.S."/>
            <person name="Kwon K.K."/>
            <person name="Yang S.H."/>
            <person name="Seo Y.S."/>
            <person name="Rhee S.K."/>
        </authorList>
    </citation>
    <scope>NUCLEOTIDE SEQUENCE [LARGE SCALE GENOMIC DNA]</scope>
    <source>
        <strain evidence="3 4">KCTC 23939</strain>
    </source>
</reference>
<accession>A0ABW7NDL6</accession>
<proteinExistence type="predicted"/>
<dbReference type="EMBL" id="JBIPKE010000020">
    <property type="protein sequence ID" value="MFH6985705.1"/>
    <property type="molecule type" value="Genomic_DNA"/>
</dbReference>
<dbReference type="SUPFAM" id="SSF49785">
    <property type="entry name" value="Galactose-binding domain-like"/>
    <property type="match status" value="1"/>
</dbReference>
<dbReference type="PANTHER" id="PTHR22901">
    <property type="entry name" value="SIALATE O-ACETYLESTERASE"/>
    <property type="match status" value="1"/>
</dbReference>
<dbReference type="RefSeq" id="WP_395419108.1">
    <property type="nucleotide sequence ID" value="NZ_JBIPKE010000020.1"/>
</dbReference>
<dbReference type="Gene3D" id="3.40.50.1110">
    <property type="entry name" value="SGNH hydrolase"/>
    <property type="match status" value="2"/>
</dbReference>
<evidence type="ECO:0000313" key="4">
    <source>
        <dbReference type="Proteomes" id="UP001610063"/>
    </source>
</evidence>
<dbReference type="InterPro" id="IPR005181">
    <property type="entry name" value="SASA"/>
</dbReference>
<evidence type="ECO:0000256" key="1">
    <source>
        <dbReference type="ARBA" id="ARBA00022801"/>
    </source>
</evidence>